<evidence type="ECO:0000313" key="2">
    <source>
        <dbReference type="EMBL" id="MBT2132750.1"/>
    </source>
</evidence>
<reference evidence="2 3" key="1">
    <citation type="submission" date="2021-05" db="EMBL/GenBank/DDBJ databases">
        <title>Croceibacterium sp. LX-88 genome sequence.</title>
        <authorList>
            <person name="Luo X."/>
        </authorList>
    </citation>
    <scope>NUCLEOTIDE SEQUENCE [LARGE SCALE GENOMIC DNA]</scope>
    <source>
        <strain evidence="2 3">LX-88</strain>
    </source>
</reference>
<dbReference type="PROSITE" id="PS51318">
    <property type="entry name" value="TAT"/>
    <property type="match status" value="1"/>
</dbReference>
<dbReference type="EMBL" id="JAHFVK010000001">
    <property type="protein sequence ID" value="MBT2132750.1"/>
    <property type="molecule type" value="Genomic_DNA"/>
</dbReference>
<feature type="region of interest" description="Disordered" evidence="1">
    <location>
        <begin position="120"/>
        <end position="148"/>
    </location>
</feature>
<comment type="caution">
    <text evidence="2">The sequence shown here is derived from an EMBL/GenBank/DDBJ whole genome shotgun (WGS) entry which is preliminary data.</text>
</comment>
<name>A0ABS5W0J2_9SPHN</name>
<sequence length="148" mass="15825">MKSANRRDVLTIASLAAVGIVVGALTAPLFAPVPKTPAYEPTLHSGRARVPAETQSWAEPDLQGTTVEYSGTYGPSDAYDGAIWQYPAPVYEPWEPVSTLPQEDMDVAEPKSAREIAHEAEEAVKDAAAAAARQSETVRKSSLPEGLY</sequence>
<dbReference type="Proteomes" id="UP000811255">
    <property type="component" value="Unassembled WGS sequence"/>
</dbReference>
<protein>
    <submittedName>
        <fullName evidence="2">Uncharacterized protein</fullName>
    </submittedName>
</protein>
<accession>A0ABS5W0J2</accession>
<evidence type="ECO:0000313" key="3">
    <source>
        <dbReference type="Proteomes" id="UP000811255"/>
    </source>
</evidence>
<dbReference type="InterPro" id="IPR006311">
    <property type="entry name" value="TAT_signal"/>
</dbReference>
<proteinExistence type="predicted"/>
<keyword evidence="3" id="KW-1185">Reference proteome</keyword>
<evidence type="ECO:0000256" key="1">
    <source>
        <dbReference type="SAM" id="MobiDB-lite"/>
    </source>
</evidence>
<gene>
    <name evidence="2" type="ORF">KK137_00255</name>
</gene>
<organism evidence="2 3">
    <name type="scientific">Croceibacterium selenioxidans</name>
    <dbReference type="NCBI Taxonomy" id="2838833"/>
    <lineage>
        <taxon>Bacteria</taxon>
        <taxon>Pseudomonadati</taxon>
        <taxon>Pseudomonadota</taxon>
        <taxon>Alphaproteobacteria</taxon>
        <taxon>Sphingomonadales</taxon>
        <taxon>Erythrobacteraceae</taxon>
        <taxon>Croceibacterium</taxon>
    </lineage>
</organism>
<dbReference type="RefSeq" id="WP_214533824.1">
    <property type="nucleotide sequence ID" value="NZ_JAHFVK010000001.1"/>
</dbReference>